<evidence type="ECO:0000313" key="1">
    <source>
        <dbReference type="EMBL" id="CKT89112.1"/>
    </source>
</evidence>
<evidence type="ECO:0000313" key="2">
    <source>
        <dbReference type="Proteomes" id="UP000049023"/>
    </source>
</evidence>
<reference evidence="1 2" key="1">
    <citation type="submission" date="2015-03" db="EMBL/GenBank/DDBJ databases">
        <authorList>
            <consortium name="Pathogen Informatics"/>
        </authorList>
    </citation>
    <scope>NUCLEOTIDE SEQUENCE [LARGE SCALE GENOMIC DNA]</scope>
    <source>
        <strain evidence="1 2">Bir 187</strain>
    </source>
</reference>
<name>A0A655ANR0_MYCTX</name>
<organism evidence="1 2">
    <name type="scientific">Mycobacterium tuberculosis</name>
    <dbReference type="NCBI Taxonomy" id="1773"/>
    <lineage>
        <taxon>Bacteria</taxon>
        <taxon>Bacillati</taxon>
        <taxon>Actinomycetota</taxon>
        <taxon>Actinomycetes</taxon>
        <taxon>Mycobacteriales</taxon>
        <taxon>Mycobacteriaceae</taxon>
        <taxon>Mycobacterium</taxon>
        <taxon>Mycobacterium tuberculosis complex</taxon>
    </lineage>
</organism>
<dbReference type="EMBL" id="CNFU01001918">
    <property type="protein sequence ID" value="CKT89112.1"/>
    <property type="molecule type" value="Genomic_DNA"/>
</dbReference>
<gene>
    <name evidence="1" type="ORF">ERS027661_04809</name>
</gene>
<proteinExistence type="predicted"/>
<dbReference type="Proteomes" id="UP000049023">
    <property type="component" value="Unassembled WGS sequence"/>
</dbReference>
<protein>
    <submittedName>
        <fullName evidence="1">Lipase</fullName>
    </submittedName>
</protein>
<sequence length="57" mass="6085">MHNRLLTLLLFDIGSFAGLAALLNSAVVAARRDDPLEVPHFGAPYSEPRHEQAASGA</sequence>
<accession>A0A655ANR0</accession>
<dbReference type="AlphaFoldDB" id="A0A655ANR0"/>